<reference evidence="1" key="1">
    <citation type="submission" date="2019-12" db="EMBL/GenBank/DDBJ databases">
        <title>An insight into the sialome of adult female Ixodes ricinus ticks feeding for 6 days.</title>
        <authorList>
            <person name="Perner J."/>
            <person name="Ribeiro J.M.C."/>
        </authorList>
    </citation>
    <scope>NUCLEOTIDE SEQUENCE</scope>
    <source>
        <strain evidence="1">Semi-engorged</strain>
        <tissue evidence="1">Salivary glands</tissue>
    </source>
</reference>
<protein>
    <submittedName>
        <fullName evidence="1">Putative secreted protein</fullName>
    </submittedName>
</protein>
<name>A0A6B0U8X9_IXORI</name>
<dbReference type="AlphaFoldDB" id="A0A6B0U8X9"/>
<evidence type="ECO:0000313" key="1">
    <source>
        <dbReference type="EMBL" id="MXU86861.1"/>
    </source>
</evidence>
<sequence length="93" mass="10751">MAAHVARQNHLTREGWLVAFLFFFFSLRSQTLFHARGNSQVSLLRVAFQGDRPSEQAFGYGSFSWLCALVFDEEGKWDTEEQYAVARRDEVDT</sequence>
<proteinExistence type="predicted"/>
<organism evidence="1">
    <name type="scientific">Ixodes ricinus</name>
    <name type="common">Common tick</name>
    <name type="synonym">Acarus ricinus</name>
    <dbReference type="NCBI Taxonomy" id="34613"/>
    <lineage>
        <taxon>Eukaryota</taxon>
        <taxon>Metazoa</taxon>
        <taxon>Ecdysozoa</taxon>
        <taxon>Arthropoda</taxon>
        <taxon>Chelicerata</taxon>
        <taxon>Arachnida</taxon>
        <taxon>Acari</taxon>
        <taxon>Parasitiformes</taxon>
        <taxon>Ixodida</taxon>
        <taxon>Ixodoidea</taxon>
        <taxon>Ixodidae</taxon>
        <taxon>Ixodinae</taxon>
        <taxon>Ixodes</taxon>
    </lineage>
</organism>
<accession>A0A6B0U8X9</accession>
<dbReference type="EMBL" id="GIFC01004778">
    <property type="protein sequence ID" value="MXU86861.1"/>
    <property type="molecule type" value="Transcribed_RNA"/>
</dbReference>